<dbReference type="Gene3D" id="1.20.1260.120">
    <property type="entry name" value="Protein of unknown function DUF2935"/>
    <property type="match status" value="1"/>
</dbReference>
<proteinExistence type="predicted"/>
<sequence length="295" mass="35255">MESYKEKYLKYKKKYMREKYQQQGGADPDVMEGNQKIPDPEFAINEIYFWGNQMKEHADVISISLELPEERNLALEQKQKWHRFMKKEFMDKGIKIELANYDEPNKVKIELTEQDFSKINIKEFDFPTLFTLLTELREFEESLINRLNKGEWMGWLYLSYVQHVLMELNSFERRIKGVIPVNEDLEFYVQMSKEHTAIAEKLTDKLPENFDLEKILRQSYDKSPLMLYSSKHEMEQIILASFKYVQEIGNASIDLQKKILNKEYKGLVRQDMIDHVVREQVKAEKMVLAIKNKKN</sequence>
<reference evidence="1" key="1">
    <citation type="journal article" date="2017" name="Science">
        <title>Giant viruses with an expanded complement of translation system components.</title>
        <authorList>
            <person name="Schulz F."/>
            <person name="Yutin N."/>
            <person name="Ivanova N.N."/>
            <person name="Ortega D.R."/>
            <person name="Lee T.K."/>
            <person name="Vierheilig J."/>
            <person name="Daims H."/>
            <person name="Horn M."/>
            <person name="Wagner M."/>
            <person name="Jensen G.J."/>
            <person name="Kyrpides N.C."/>
            <person name="Koonin E.V."/>
            <person name="Woyke T."/>
        </authorList>
    </citation>
    <scope>NUCLEOTIDE SEQUENCE</scope>
    <source>
        <strain evidence="1">CTV1</strain>
    </source>
</reference>
<organism evidence="1">
    <name type="scientific">Catovirus CTV1</name>
    <dbReference type="NCBI Taxonomy" id="1977631"/>
    <lineage>
        <taxon>Viruses</taxon>
        <taxon>Varidnaviria</taxon>
        <taxon>Bamfordvirae</taxon>
        <taxon>Nucleocytoviricota</taxon>
        <taxon>Megaviricetes</taxon>
        <taxon>Imitervirales</taxon>
        <taxon>Mimiviridae</taxon>
        <taxon>Klosneuvirinae</taxon>
        <taxon>Catovirus</taxon>
    </lineage>
</organism>
<evidence type="ECO:0000313" key="1">
    <source>
        <dbReference type="EMBL" id="ARF08622.1"/>
    </source>
</evidence>
<dbReference type="Pfam" id="PF11155">
    <property type="entry name" value="DUF2935"/>
    <property type="match status" value="1"/>
</dbReference>
<dbReference type="EMBL" id="KY684083">
    <property type="protein sequence ID" value="ARF08622.1"/>
    <property type="molecule type" value="Genomic_DNA"/>
</dbReference>
<dbReference type="InterPro" id="IPR021328">
    <property type="entry name" value="CotB-like"/>
</dbReference>
<accession>A0A1V0SA90</accession>
<protein>
    <submittedName>
        <fullName evidence="1">Uncharacterized protein</fullName>
    </submittedName>
</protein>
<dbReference type="SUPFAM" id="SSF158430">
    <property type="entry name" value="Bacillus cereus metalloprotein-like"/>
    <property type="match status" value="1"/>
</dbReference>
<name>A0A1V0SA90_9VIRU</name>
<gene>
    <name evidence="1" type="ORF">Catovirus_1_672</name>
</gene>